<reference evidence="2 3" key="1">
    <citation type="journal article" date="2024" name="Nat. Commun.">
        <title>Phylogenomics reveals the evolutionary origins of lichenization in chlorophyte algae.</title>
        <authorList>
            <person name="Puginier C."/>
            <person name="Libourel C."/>
            <person name="Otte J."/>
            <person name="Skaloud P."/>
            <person name="Haon M."/>
            <person name="Grisel S."/>
            <person name="Petersen M."/>
            <person name="Berrin J.G."/>
            <person name="Delaux P.M."/>
            <person name="Dal Grande F."/>
            <person name="Keller J."/>
        </authorList>
    </citation>
    <scope>NUCLEOTIDE SEQUENCE [LARGE SCALE GENOMIC DNA]</scope>
    <source>
        <strain evidence="2 3">SAG 2523</strain>
    </source>
</reference>
<name>A0AAW1SN68_9CHLO</name>
<dbReference type="AlphaFoldDB" id="A0AAW1SN68"/>
<dbReference type="Proteomes" id="UP001485043">
    <property type="component" value="Unassembled WGS sequence"/>
</dbReference>
<sequence>MSTDGLDIRQPTADKPPTFWRKQGSLNRAPSSIPETKISEGRIQLNTERIAKHSSWRQDSLQSIAQQPSGEIDPARIKLASLALAGSAANDAAAPGRIKAAWPDIADIIQPGLAELPAASGLPSRAAPRPYRTFSNASDLSGGRQSVNASHEVKFMRSAVAPSANGPHSPAKLLAVPLPRQNSQICQSIPGRVQKIASGVRGSSAEPSLISWEEAEVQEDVYQAITLADGRPALIKGRSGAPGQGELLVLMGGPASMSPAYPQHQLSHQQQLYQQQMLSNTVSMPSQHQMGAPPPGLWSQPSIPVQQPDSPIINTHGNPFAPPRAYLLQEEEEEAGQRTPAAPDTPSASNPRTASQQGQVCCYILPLLW</sequence>
<feature type="region of interest" description="Disordered" evidence="1">
    <location>
        <begin position="1"/>
        <end position="36"/>
    </location>
</feature>
<evidence type="ECO:0000256" key="1">
    <source>
        <dbReference type="SAM" id="MobiDB-lite"/>
    </source>
</evidence>
<evidence type="ECO:0000313" key="3">
    <source>
        <dbReference type="Proteomes" id="UP001485043"/>
    </source>
</evidence>
<feature type="compositionally biased region" description="Polar residues" evidence="1">
    <location>
        <begin position="24"/>
        <end position="34"/>
    </location>
</feature>
<keyword evidence="3" id="KW-1185">Reference proteome</keyword>
<protein>
    <submittedName>
        <fullName evidence="2">Uncharacterized protein</fullName>
    </submittedName>
</protein>
<feature type="compositionally biased region" description="Polar residues" evidence="1">
    <location>
        <begin position="346"/>
        <end position="355"/>
    </location>
</feature>
<gene>
    <name evidence="2" type="ORF">WJX84_007795</name>
</gene>
<accession>A0AAW1SN68</accession>
<feature type="region of interest" description="Disordered" evidence="1">
    <location>
        <begin position="331"/>
        <end position="355"/>
    </location>
</feature>
<dbReference type="EMBL" id="JALJOV010001256">
    <property type="protein sequence ID" value="KAK9851144.1"/>
    <property type="molecule type" value="Genomic_DNA"/>
</dbReference>
<evidence type="ECO:0000313" key="2">
    <source>
        <dbReference type="EMBL" id="KAK9851144.1"/>
    </source>
</evidence>
<comment type="caution">
    <text evidence="2">The sequence shown here is derived from an EMBL/GenBank/DDBJ whole genome shotgun (WGS) entry which is preliminary data.</text>
</comment>
<proteinExistence type="predicted"/>
<organism evidence="2 3">
    <name type="scientific">Apatococcus fuscideae</name>
    <dbReference type="NCBI Taxonomy" id="2026836"/>
    <lineage>
        <taxon>Eukaryota</taxon>
        <taxon>Viridiplantae</taxon>
        <taxon>Chlorophyta</taxon>
        <taxon>core chlorophytes</taxon>
        <taxon>Trebouxiophyceae</taxon>
        <taxon>Chlorellales</taxon>
        <taxon>Chlorellaceae</taxon>
        <taxon>Apatococcus</taxon>
    </lineage>
</organism>